<dbReference type="EMBL" id="MU005573">
    <property type="protein sequence ID" value="KAF2688352.1"/>
    <property type="molecule type" value="Genomic_DNA"/>
</dbReference>
<dbReference type="Proteomes" id="UP000799291">
    <property type="component" value="Unassembled WGS sequence"/>
</dbReference>
<keyword evidence="1" id="KW-0677">Repeat</keyword>
<feature type="domain" description="Nephrocystin 3-like N-terminal" evidence="2">
    <location>
        <begin position="12"/>
        <end position="56"/>
    </location>
</feature>
<evidence type="ECO:0000256" key="1">
    <source>
        <dbReference type="ARBA" id="ARBA00022737"/>
    </source>
</evidence>
<protein>
    <recommendedName>
        <fullName evidence="2">Nephrocystin 3-like N-terminal domain-containing protein</fullName>
    </recommendedName>
</protein>
<sequence length="73" mass="8474">PLSGVQQTHLTTPACVVVIDTLDECEREEDIRAILQLLTQNKDMRPVSLQVFITSRLQLYIRLSFKQILNRTY</sequence>
<proteinExistence type="predicted"/>
<evidence type="ECO:0000313" key="3">
    <source>
        <dbReference type="EMBL" id="KAF2688352.1"/>
    </source>
</evidence>
<dbReference type="Pfam" id="PF24883">
    <property type="entry name" value="NPHP3_N"/>
    <property type="match status" value="1"/>
</dbReference>
<evidence type="ECO:0000313" key="4">
    <source>
        <dbReference type="Proteomes" id="UP000799291"/>
    </source>
</evidence>
<dbReference type="InterPro" id="IPR056884">
    <property type="entry name" value="NPHP3-like_N"/>
</dbReference>
<reference evidence="3" key="1">
    <citation type="journal article" date="2020" name="Stud. Mycol.">
        <title>101 Dothideomycetes genomes: a test case for predicting lifestyles and emergence of pathogens.</title>
        <authorList>
            <person name="Haridas S."/>
            <person name="Albert R."/>
            <person name="Binder M."/>
            <person name="Bloem J."/>
            <person name="Labutti K."/>
            <person name="Salamov A."/>
            <person name="Andreopoulos B."/>
            <person name="Baker S."/>
            <person name="Barry K."/>
            <person name="Bills G."/>
            <person name="Bluhm B."/>
            <person name="Cannon C."/>
            <person name="Castanera R."/>
            <person name="Culley D."/>
            <person name="Daum C."/>
            <person name="Ezra D."/>
            <person name="Gonzalez J."/>
            <person name="Henrissat B."/>
            <person name="Kuo A."/>
            <person name="Liang C."/>
            <person name="Lipzen A."/>
            <person name="Lutzoni F."/>
            <person name="Magnuson J."/>
            <person name="Mondo S."/>
            <person name="Nolan M."/>
            <person name="Ohm R."/>
            <person name="Pangilinan J."/>
            <person name="Park H.-J."/>
            <person name="Ramirez L."/>
            <person name="Alfaro M."/>
            <person name="Sun H."/>
            <person name="Tritt A."/>
            <person name="Yoshinaga Y."/>
            <person name="Zwiers L.-H."/>
            <person name="Turgeon B."/>
            <person name="Goodwin S."/>
            <person name="Spatafora J."/>
            <person name="Crous P."/>
            <person name="Grigoriev I."/>
        </authorList>
    </citation>
    <scope>NUCLEOTIDE SEQUENCE</scope>
    <source>
        <strain evidence="3">CBS 122367</strain>
    </source>
</reference>
<dbReference type="OrthoDB" id="5424155at2759"/>
<gene>
    <name evidence="3" type="ORF">K458DRAFT_293106</name>
</gene>
<evidence type="ECO:0000259" key="2">
    <source>
        <dbReference type="Pfam" id="PF24883"/>
    </source>
</evidence>
<keyword evidence="4" id="KW-1185">Reference proteome</keyword>
<accession>A0A6G1JCU2</accession>
<feature type="non-terminal residue" evidence="3">
    <location>
        <position position="1"/>
    </location>
</feature>
<organism evidence="3 4">
    <name type="scientific">Lentithecium fluviatile CBS 122367</name>
    <dbReference type="NCBI Taxonomy" id="1168545"/>
    <lineage>
        <taxon>Eukaryota</taxon>
        <taxon>Fungi</taxon>
        <taxon>Dikarya</taxon>
        <taxon>Ascomycota</taxon>
        <taxon>Pezizomycotina</taxon>
        <taxon>Dothideomycetes</taxon>
        <taxon>Pleosporomycetidae</taxon>
        <taxon>Pleosporales</taxon>
        <taxon>Massarineae</taxon>
        <taxon>Lentitheciaceae</taxon>
        <taxon>Lentithecium</taxon>
    </lineage>
</organism>
<dbReference type="AlphaFoldDB" id="A0A6G1JCU2"/>
<name>A0A6G1JCU2_9PLEO</name>